<evidence type="ECO:0000313" key="5">
    <source>
        <dbReference type="EMBL" id="CAB4145901.1"/>
    </source>
</evidence>
<evidence type="ECO:0000313" key="13">
    <source>
        <dbReference type="EMBL" id="CAB5231321.1"/>
    </source>
</evidence>
<dbReference type="EMBL" id="LR796551">
    <property type="protein sequence ID" value="CAB4150684.1"/>
    <property type="molecule type" value="Genomic_DNA"/>
</dbReference>
<evidence type="ECO:0000313" key="8">
    <source>
        <dbReference type="EMBL" id="CAB4179710.1"/>
    </source>
</evidence>
<evidence type="ECO:0000256" key="2">
    <source>
        <dbReference type="ARBA" id="ARBA00022628"/>
    </source>
</evidence>
<dbReference type="GO" id="GO:0031419">
    <property type="term" value="F:cobalamin binding"/>
    <property type="evidence" value="ECO:0007669"/>
    <property type="project" value="UniProtKB-KW"/>
</dbReference>
<dbReference type="EMBL" id="LR797455">
    <property type="protein sequence ID" value="CAB4217674.1"/>
    <property type="molecule type" value="Genomic_DNA"/>
</dbReference>
<evidence type="ECO:0000313" key="10">
    <source>
        <dbReference type="EMBL" id="CAB4188965.1"/>
    </source>
</evidence>
<evidence type="ECO:0000256" key="1">
    <source>
        <dbReference type="ARBA" id="ARBA00001922"/>
    </source>
</evidence>
<sequence length="644" mass="73040">MSQIIENPYENFIALSRYARWTPEENRRETWSETVDRYFDFMVNQLKEKHNYIPDVKLVQQLREAVFNRNVMPSMRSVMTAGLALERENVSAYNCAFLPVDNPRSFDEAMYILMCGTGVGFSVEYAYINKLPSVPDVLEKSETVIIVEDSKAGWAKAYRELLAMLWAGQIPAIDISRLRPAGARLKTMGGRSSGPQPLVNLFDFTIKLFKGAVGRHLKPIECHDLMCKIGEVVVVGGVRRSAMISLSNINDIEMAQAKSGQWWENNSQRALSNNSVAYKRKPEMAQFIAEWKSMYDSKSGERGIYNVAAAQKQAAKYGRRSPDIHYGTNPCSEIILRPYQFCNLSEVVIREHDTIQDLENKVKLATILGTWQSTLTDFKYIRKIWKDNTEEERLLGVSLTGQFGHTLMSGKEGIEKLESVLSLLREIAVFTNKAHAQKIGIPASAAITCVKPSGTVSQLVGVSSGMHPWHSQYYIRTVRGDKKDPLTKFLIDSEIPSEDDVMRPEATTVFSFPVKSPSNAILRKDLTAVEHLNIWLTYQKYWCEHKPSITVSVHEDEWMEVGAWVWENFDEVSGIAFLPYSDHTYKQAPYQECTEEEYLELLAKMPSEIRWQDLVFYETEDGTVGSQALACVASDCEIVDISSN</sequence>
<evidence type="ECO:0000256" key="3">
    <source>
        <dbReference type="ARBA" id="ARBA00023002"/>
    </source>
</evidence>
<evidence type="ECO:0000313" key="11">
    <source>
        <dbReference type="EMBL" id="CAB4192945.1"/>
    </source>
</evidence>
<dbReference type="Gene3D" id="3.20.70.20">
    <property type="match status" value="3"/>
</dbReference>
<dbReference type="SUPFAM" id="SSF51998">
    <property type="entry name" value="PFL-like glycyl radical enzymes"/>
    <property type="match status" value="1"/>
</dbReference>
<reference evidence="7" key="1">
    <citation type="submission" date="2020-05" db="EMBL/GenBank/DDBJ databases">
        <authorList>
            <person name="Chiriac C."/>
            <person name="Salcher M."/>
            <person name="Ghai R."/>
            <person name="Kavagutti S V."/>
        </authorList>
    </citation>
    <scope>NUCLEOTIDE SEQUENCE</scope>
</reference>
<evidence type="ECO:0000256" key="4">
    <source>
        <dbReference type="ARBA" id="ARBA00023285"/>
    </source>
</evidence>
<dbReference type="EMBL" id="LR796983">
    <property type="protein sequence ID" value="CAB4179710.1"/>
    <property type="molecule type" value="Genomic_DNA"/>
</dbReference>
<dbReference type="GO" id="GO:0004748">
    <property type="term" value="F:ribonucleoside-diphosphate reductase activity, thioredoxin disulfide as acceptor"/>
    <property type="evidence" value="ECO:0007669"/>
    <property type="project" value="TreeGrafter"/>
</dbReference>
<name>A0A6J5Q1I7_9CAUD</name>
<evidence type="ECO:0000313" key="9">
    <source>
        <dbReference type="EMBL" id="CAB4185839.1"/>
    </source>
</evidence>
<protein>
    <submittedName>
        <fullName evidence="7">RTPR, ribonucleoside-triphosphate reductase, adenosylcobalamin-dependent</fullName>
    </submittedName>
</protein>
<accession>A0A6J5Q1I7</accession>
<dbReference type="EMBL" id="LR796915">
    <property type="protein sequence ID" value="CAB4175298.1"/>
    <property type="molecule type" value="Genomic_DNA"/>
</dbReference>
<dbReference type="EMBL" id="LR797080">
    <property type="protein sequence ID" value="CAB4185839.1"/>
    <property type="molecule type" value="Genomic_DNA"/>
</dbReference>
<evidence type="ECO:0000313" key="6">
    <source>
        <dbReference type="EMBL" id="CAB4150684.1"/>
    </source>
</evidence>
<dbReference type="PANTHER" id="PTHR43371:SF1">
    <property type="entry name" value="RIBONUCLEOSIDE-DIPHOSPHATE REDUCTASE"/>
    <property type="match status" value="1"/>
</dbReference>
<keyword evidence="2" id="KW-0846">Cobalamin</keyword>
<evidence type="ECO:0000313" key="7">
    <source>
        <dbReference type="EMBL" id="CAB4175298.1"/>
    </source>
</evidence>
<keyword evidence="3" id="KW-0560">Oxidoreductase</keyword>
<dbReference type="EMBL" id="LR797131">
    <property type="protein sequence ID" value="CAB4188965.1"/>
    <property type="molecule type" value="Genomic_DNA"/>
</dbReference>
<proteinExistence type="predicted"/>
<gene>
    <name evidence="8" type="ORF">UFOVP1032_60</name>
    <name evidence="9" type="ORF">UFOVP1125_128</name>
    <name evidence="10" type="ORF">UFOVP1173_74</name>
    <name evidence="11" type="ORF">UFOVP1241_144</name>
    <name evidence="12" type="ORF">UFOVP1491_60</name>
    <name evidence="13" type="ORF">UFOVP1579_60</name>
    <name evidence="5" type="ORF">UFOVP485_61</name>
    <name evidence="6" type="ORF">UFOVP575_13</name>
    <name evidence="7" type="ORF">UFOVP963_147</name>
</gene>
<dbReference type="EMBL" id="LR796457">
    <property type="protein sequence ID" value="CAB4145901.1"/>
    <property type="molecule type" value="Genomic_DNA"/>
</dbReference>
<dbReference type="InterPro" id="IPR050862">
    <property type="entry name" value="RdRp_reductase_class-2"/>
</dbReference>
<keyword evidence="4" id="KW-0170">Cobalt</keyword>
<dbReference type="PANTHER" id="PTHR43371">
    <property type="entry name" value="VITAMIN B12-DEPENDENT RIBONUCLEOTIDE REDUCTASE"/>
    <property type="match status" value="1"/>
</dbReference>
<comment type="cofactor">
    <cofactor evidence="1">
        <name>adenosylcob(III)alamin</name>
        <dbReference type="ChEBI" id="CHEBI:18408"/>
    </cofactor>
</comment>
<evidence type="ECO:0000313" key="12">
    <source>
        <dbReference type="EMBL" id="CAB4217674.1"/>
    </source>
</evidence>
<organism evidence="7">
    <name type="scientific">uncultured Caudovirales phage</name>
    <dbReference type="NCBI Taxonomy" id="2100421"/>
    <lineage>
        <taxon>Viruses</taxon>
        <taxon>Duplodnaviria</taxon>
        <taxon>Heunggongvirae</taxon>
        <taxon>Uroviricota</taxon>
        <taxon>Caudoviricetes</taxon>
        <taxon>Peduoviridae</taxon>
        <taxon>Maltschvirus</taxon>
        <taxon>Maltschvirus maltsch</taxon>
    </lineage>
</organism>
<dbReference type="EMBL" id="LR798431">
    <property type="protein sequence ID" value="CAB5231321.1"/>
    <property type="molecule type" value="Genomic_DNA"/>
</dbReference>
<dbReference type="EMBL" id="LR797188">
    <property type="protein sequence ID" value="CAB4192945.1"/>
    <property type="molecule type" value="Genomic_DNA"/>
</dbReference>